<dbReference type="OrthoDB" id="9800818at2"/>
<dbReference type="AlphaFoldDB" id="A0A3M2IXX6"/>
<dbReference type="InterPro" id="IPR024524">
    <property type="entry name" value="DUF3800"/>
</dbReference>
<dbReference type="Pfam" id="PF12686">
    <property type="entry name" value="DUF3800"/>
    <property type="match status" value="1"/>
</dbReference>
<protein>
    <submittedName>
        <fullName evidence="2">DUF3800 domain-containing protein</fullName>
    </submittedName>
</protein>
<reference evidence="2 3" key="1">
    <citation type="submission" date="2018-10" db="EMBL/GenBank/DDBJ databases">
        <title>Isolation, diversity and antifungal activity of actinobacteria from wheat.</title>
        <authorList>
            <person name="Han C."/>
        </authorList>
    </citation>
    <scope>NUCLEOTIDE SEQUENCE [LARGE SCALE GENOMIC DNA]</scope>
    <source>
        <strain evidence="2 3">NEAU-YY56</strain>
    </source>
</reference>
<sequence length="315" mass="34486">MELPVYLLFVDESGTHGGSPVFVLGGAAIHEDDAHRLQRQLDDLVIAHLGRVPPNLDEYELHAGEMRNAKKPPRADLRASVWASVPRADRLALLAAAYDVIVSFRPTDPDLPLALFGVAVDARFRAAESQATREQFAYEVLLNKFDLMLMKARVERGKPNCGLVIHDRRVVVERDIQSWTSEWRTAAGNVGQLRNLADVPLFADSRATRLLQVADLISYAMFRQYSAERPDGVVEQLWPVFHTDKGVTHGCVHFTPSYGQGECTCRPCEQRLLAEAAVGARRAGQTAATAGRRASSATTSTATSMTAAAATPRLA</sequence>
<name>A0A3M2IXX6_9CELL</name>
<proteinExistence type="predicted"/>
<evidence type="ECO:0000256" key="1">
    <source>
        <dbReference type="SAM" id="MobiDB-lite"/>
    </source>
</evidence>
<keyword evidence="3" id="KW-1185">Reference proteome</keyword>
<evidence type="ECO:0000313" key="2">
    <source>
        <dbReference type="EMBL" id="RMI06777.1"/>
    </source>
</evidence>
<gene>
    <name evidence="2" type="ORF">EBM89_15170</name>
</gene>
<evidence type="ECO:0000313" key="3">
    <source>
        <dbReference type="Proteomes" id="UP000269289"/>
    </source>
</evidence>
<organism evidence="2 3">
    <name type="scientific">Cellulomonas triticagri</name>
    <dbReference type="NCBI Taxonomy" id="2483352"/>
    <lineage>
        <taxon>Bacteria</taxon>
        <taxon>Bacillati</taxon>
        <taxon>Actinomycetota</taxon>
        <taxon>Actinomycetes</taxon>
        <taxon>Micrococcales</taxon>
        <taxon>Cellulomonadaceae</taxon>
        <taxon>Cellulomonas</taxon>
    </lineage>
</organism>
<dbReference type="EMBL" id="RFFI01000094">
    <property type="protein sequence ID" value="RMI06777.1"/>
    <property type="molecule type" value="Genomic_DNA"/>
</dbReference>
<dbReference type="RefSeq" id="WP_122150375.1">
    <property type="nucleotide sequence ID" value="NZ_RFFI01000094.1"/>
</dbReference>
<comment type="caution">
    <text evidence="2">The sequence shown here is derived from an EMBL/GenBank/DDBJ whole genome shotgun (WGS) entry which is preliminary data.</text>
</comment>
<accession>A0A3M2IXX6</accession>
<dbReference type="Proteomes" id="UP000269289">
    <property type="component" value="Unassembled WGS sequence"/>
</dbReference>
<feature type="region of interest" description="Disordered" evidence="1">
    <location>
        <begin position="284"/>
        <end position="315"/>
    </location>
</feature>